<dbReference type="Gene3D" id="3.10.350.10">
    <property type="entry name" value="LysM domain"/>
    <property type="match status" value="2"/>
</dbReference>
<dbReference type="InterPro" id="IPR051056">
    <property type="entry name" value="Glycosyl_Hydrolase_73"/>
</dbReference>
<evidence type="ECO:0000256" key="4">
    <source>
        <dbReference type="ARBA" id="ARBA00032108"/>
    </source>
</evidence>
<organism evidence="8 9">
    <name type="scientific">Neolewinella lacunae</name>
    <dbReference type="NCBI Taxonomy" id="1517758"/>
    <lineage>
        <taxon>Bacteria</taxon>
        <taxon>Pseudomonadati</taxon>
        <taxon>Bacteroidota</taxon>
        <taxon>Saprospiria</taxon>
        <taxon>Saprospirales</taxon>
        <taxon>Lewinellaceae</taxon>
        <taxon>Neolewinella</taxon>
    </lineage>
</organism>
<dbReference type="EMBL" id="JACSIT010000091">
    <property type="protein sequence ID" value="MBC6994220.1"/>
    <property type="molecule type" value="Genomic_DNA"/>
</dbReference>
<feature type="chain" id="PRO_5037985885" description="Peptidoglycan hydrolase" evidence="6">
    <location>
        <begin position="21"/>
        <end position="468"/>
    </location>
</feature>
<feature type="domain" description="LysM" evidence="7">
    <location>
        <begin position="424"/>
        <end position="467"/>
    </location>
</feature>
<dbReference type="Proteomes" id="UP000650081">
    <property type="component" value="Unassembled WGS sequence"/>
</dbReference>
<keyword evidence="1" id="KW-0929">Antimicrobial</keyword>
<comment type="caution">
    <text evidence="8">The sequence shown here is derived from an EMBL/GenBank/DDBJ whole genome shotgun (WGS) entry which is preliminary data.</text>
</comment>
<keyword evidence="6" id="KW-0732">Signal</keyword>
<keyword evidence="9" id="KW-1185">Reference proteome</keyword>
<dbReference type="InterPro" id="IPR036779">
    <property type="entry name" value="LysM_dom_sf"/>
</dbReference>
<evidence type="ECO:0000259" key="7">
    <source>
        <dbReference type="PROSITE" id="PS51782"/>
    </source>
</evidence>
<dbReference type="GO" id="GO:0042742">
    <property type="term" value="P:defense response to bacterium"/>
    <property type="evidence" value="ECO:0007669"/>
    <property type="project" value="UniProtKB-KW"/>
</dbReference>
<evidence type="ECO:0000256" key="1">
    <source>
        <dbReference type="ARBA" id="ARBA00022529"/>
    </source>
</evidence>
<dbReference type="PANTHER" id="PTHR33308:SF9">
    <property type="entry name" value="PEPTIDOGLYCAN HYDROLASE FLGJ"/>
    <property type="match status" value="1"/>
</dbReference>
<keyword evidence="3" id="KW-0378">Hydrolase</keyword>
<dbReference type="AlphaFoldDB" id="A0A923PKH6"/>
<dbReference type="InterPro" id="IPR002901">
    <property type="entry name" value="MGlyc_endo_b_GlcNAc-like_dom"/>
</dbReference>
<evidence type="ECO:0000256" key="5">
    <source>
        <dbReference type="SAM" id="MobiDB-lite"/>
    </source>
</evidence>
<dbReference type="CDD" id="cd00118">
    <property type="entry name" value="LysM"/>
    <property type="match status" value="2"/>
</dbReference>
<dbReference type="Pfam" id="PF01832">
    <property type="entry name" value="Glucosaminidase"/>
    <property type="match status" value="1"/>
</dbReference>
<sequence length="468" mass="51775">MAKLFITSVLSLFLGFAASAASIPYTFIFDNAEQEAYINRYKEVAIREMERSGVPASIKLAQGILESDSGQSVLARSANNHFGIKCGSNWKGEEYYRKDDDYDSNGQLIKSCFRQYRNAEASFVAHSEFLRDPAKSFRYGFLFRLDPRDYKGWANGLRQAGYATNPRYPELLIGIIERYNLQQYDAPGAVDPVEVENPTNELITGILQTNDVSYFVSEAPISVEAIAKQVDLSVQRLLDYNEGLSQSSQLVAPTDRVYLQKKRKSYRGREQFHTVEVGEDLYAIAQRYGLRLEHLARRNRLNEAANPATGQKVKLRGGKVDNPPRLEGEIDPNTPVNDIPTNDKGEIDLLDPTDEPTTPRPGVVILPRPNPTPPPPTTPVPTTPPPTTVVVPGSPSVPPTTVIPVPNVPPTTVPPGNPSLPQPVFHSVQAGETLYAISRTYGVTVESLRQLNSLSTNTISIGQQLRVR</sequence>
<evidence type="ECO:0000256" key="3">
    <source>
        <dbReference type="ARBA" id="ARBA00022801"/>
    </source>
</evidence>
<dbReference type="Gene3D" id="1.10.530.10">
    <property type="match status" value="1"/>
</dbReference>
<proteinExistence type="predicted"/>
<feature type="domain" description="LysM" evidence="7">
    <location>
        <begin position="271"/>
        <end position="315"/>
    </location>
</feature>
<evidence type="ECO:0000313" key="8">
    <source>
        <dbReference type="EMBL" id="MBC6994220.1"/>
    </source>
</evidence>
<dbReference type="RefSeq" id="WP_187466302.1">
    <property type="nucleotide sequence ID" value="NZ_JACSIT010000091.1"/>
</dbReference>
<dbReference type="GO" id="GO:0004040">
    <property type="term" value="F:amidase activity"/>
    <property type="evidence" value="ECO:0007669"/>
    <property type="project" value="InterPro"/>
</dbReference>
<feature type="signal peptide" evidence="6">
    <location>
        <begin position="1"/>
        <end position="20"/>
    </location>
</feature>
<accession>A0A923PKH6</accession>
<dbReference type="SMART" id="SM00047">
    <property type="entry name" value="LYZ2"/>
    <property type="match status" value="1"/>
</dbReference>
<evidence type="ECO:0000256" key="2">
    <source>
        <dbReference type="ARBA" id="ARBA00022638"/>
    </source>
</evidence>
<name>A0A923PKH6_9BACT</name>
<dbReference type="GO" id="GO:0031640">
    <property type="term" value="P:killing of cells of another organism"/>
    <property type="evidence" value="ECO:0007669"/>
    <property type="project" value="UniProtKB-KW"/>
</dbReference>
<dbReference type="PROSITE" id="PS51782">
    <property type="entry name" value="LYSM"/>
    <property type="match status" value="2"/>
</dbReference>
<dbReference type="InterPro" id="IPR018392">
    <property type="entry name" value="LysM"/>
</dbReference>
<evidence type="ECO:0000256" key="6">
    <source>
        <dbReference type="SAM" id="SignalP"/>
    </source>
</evidence>
<dbReference type="SUPFAM" id="SSF54106">
    <property type="entry name" value="LysM domain"/>
    <property type="match status" value="2"/>
</dbReference>
<protein>
    <recommendedName>
        <fullName evidence="4">Peptidoglycan hydrolase</fullName>
    </recommendedName>
</protein>
<gene>
    <name evidence="8" type="ORF">H9S92_08610</name>
</gene>
<dbReference type="Pfam" id="PF01476">
    <property type="entry name" value="LysM"/>
    <property type="match status" value="3"/>
</dbReference>
<feature type="region of interest" description="Disordered" evidence="5">
    <location>
        <begin position="303"/>
        <end position="389"/>
    </location>
</feature>
<evidence type="ECO:0000313" key="9">
    <source>
        <dbReference type="Proteomes" id="UP000650081"/>
    </source>
</evidence>
<feature type="compositionally biased region" description="Basic and acidic residues" evidence="5">
    <location>
        <begin position="318"/>
        <end position="328"/>
    </location>
</feature>
<keyword evidence="2" id="KW-0081">Bacteriolytic enzyme</keyword>
<feature type="compositionally biased region" description="Pro residues" evidence="5">
    <location>
        <begin position="368"/>
        <end position="387"/>
    </location>
</feature>
<dbReference type="SMART" id="SM00257">
    <property type="entry name" value="LysM"/>
    <property type="match status" value="2"/>
</dbReference>
<dbReference type="PANTHER" id="PTHR33308">
    <property type="entry name" value="PEPTIDOGLYCAN HYDROLASE FLGJ"/>
    <property type="match status" value="1"/>
</dbReference>
<reference evidence="8" key="1">
    <citation type="submission" date="2020-08" db="EMBL/GenBank/DDBJ databases">
        <title>Lewinella bacteria from marine environments.</title>
        <authorList>
            <person name="Zhong Y."/>
        </authorList>
    </citation>
    <scope>NUCLEOTIDE SEQUENCE</scope>
    <source>
        <strain evidence="8">KCTC 42187</strain>
    </source>
</reference>